<sequence length="222" mass="25055">MNKVLWDALEHVKLDTGGADAKGRNSASSYVAENDEKVGCLKLVKVWHAIGHTVSDSVRVKIVTESADQVKYAANVVKAANHLSHMINRALELIDEDQYKALMDLQQRCVEKYAHVEALNAIDPLVYEGRAIMFNRQTPAHVDKQDPKRSWATMITLGDFTAGGNLRIERLNLTIRYLPRDVVILRGRLLQHEVQAWSGGRRISIAHFTHESLWKEFGMTCP</sequence>
<name>A0ACD3AHQ0_9AGAR</name>
<gene>
    <name evidence="1" type="ORF">BDN72DRAFT_774126</name>
</gene>
<accession>A0ACD3AHQ0</accession>
<evidence type="ECO:0000313" key="2">
    <source>
        <dbReference type="Proteomes" id="UP000308600"/>
    </source>
</evidence>
<proteinExistence type="predicted"/>
<organism evidence="1 2">
    <name type="scientific">Pluteus cervinus</name>
    <dbReference type="NCBI Taxonomy" id="181527"/>
    <lineage>
        <taxon>Eukaryota</taxon>
        <taxon>Fungi</taxon>
        <taxon>Dikarya</taxon>
        <taxon>Basidiomycota</taxon>
        <taxon>Agaricomycotina</taxon>
        <taxon>Agaricomycetes</taxon>
        <taxon>Agaricomycetidae</taxon>
        <taxon>Agaricales</taxon>
        <taxon>Pluteineae</taxon>
        <taxon>Pluteaceae</taxon>
        <taxon>Pluteus</taxon>
    </lineage>
</organism>
<dbReference type="EMBL" id="ML208460">
    <property type="protein sequence ID" value="TFK64804.1"/>
    <property type="molecule type" value="Genomic_DNA"/>
</dbReference>
<keyword evidence="2" id="KW-1185">Reference proteome</keyword>
<protein>
    <submittedName>
        <fullName evidence="1">Uncharacterized protein</fullName>
    </submittedName>
</protein>
<evidence type="ECO:0000313" key="1">
    <source>
        <dbReference type="EMBL" id="TFK64804.1"/>
    </source>
</evidence>
<dbReference type="Proteomes" id="UP000308600">
    <property type="component" value="Unassembled WGS sequence"/>
</dbReference>
<reference evidence="1 2" key="1">
    <citation type="journal article" date="2019" name="Nat. Ecol. Evol.">
        <title>Megaphylogeny resolves global patterns of mushroom evolution.</title>
        <authorList>
            <person name="Varga T."/>
            <person name="Krizsan K."/>
            <person name="Foldi C."/>
            <person name="Dima B."/>
            <person name="Sanchez-Garcia M."/>
            <person name="Sanchez-Ramirez S."/>
            <person name="Szollosi G.J."/>
            <person name="Szarkandi J.G."/>
            <person name="Papp V."/>
            <person name="Albert L."/>
            <person name="Andreopoulos W."/>
            <person name="Angelini C."/>
            <person name="Antonin V."/>
            <person name="Barry K.W."/>
            <person name="Bougher N.L."/>
            <person name="Buchanan P."/>
            <person name="Buyck B."/>
            <person name="Bense V."/>
            <person name="Catcheside P."/>
            <person name="Chovatia M."/>
            <person name="Cooper J."/>
            <person name="Damon W."/>
            <person name="Desjardin D."/>
            <person name="Finy P."/>
            <person name="Geml J."/>
            <person name="Haridas S."/>
            <person name="Hughes K."/>
            <person name="Justo A."/>
            <person name="Karasinski D."/>
            <person name="Kautmanova I."/>
            <person name="Kiss B."/>
            <person name="Kocsube S."/>
            <person name="Kotiranta H."/>
            <person name="LaButti K.M."/>
            <person name="Lechner B.E."/>
            <person name="Liimatainen K."/>
            <person name="Lipzen A."/>
            <person name="Lukacs Z."/>
            <person name="Mihaltcheva S."/>
            <person name="Morgado L.N."/>
            <person name="Niskanen T."/>
            <person name="Noordeloos M.E."/>
            <person name="Ohm R.A."/>
            <person name="Ortiz-Santana B."/>
            <person name="Ovrebo C."/>
            <person name="Racz N."/>
            <person name="Riley R."/>
            <person name="Savchenko A."/>
            <person name="Shiryaev A."/>
            <person name="Soop K."/>
            <person name="Spirin V."/>
            <person name="Szebenyi C."/>
            <person name="Tomsovsky M."/>
            <person name="Tulloss R.E."/>
            <person name="Uehling J."/>
            <person name="Grigoriev I.V."/>
            <person name="Vagvolgyi C."/>
            <person name="Papp T."/>
            <person name="Martin F.M."/>
            <person name="Miettinen O."/>
            <person name="Hibbett D.S."/>
            <person name="Nagy L.G."/>
        </authorList>
    </citation>
    <scope>NUCLEOTIDE SEQUENCE [LARGE SCALE GENOMIC DNA]</scope>
    <source>
        <strain evidence="1 2">NL-1719</strain>
    </source>
</reference>